<dbReference type="InterPro" id="IPR051929">
    <property type="entry name" value="VirAsm_ModProt"/>
</dbReference>
<keyword evidence="6" id="KW-0862">Zinc</keyword>
<keyword evidence="3" id="KW-0479">Metal-binding</keyword>
<evidence type="ECO:0000313" key="8">
    <source>
        <dbReference type="EMBL" id="QNP23001.1"/>
    </source>
</evidence>
<dbReference type="CDD" id="cd08073">
    <property type="entry name" value="MPN_NLPC_P60"/>
    <property type="match status" value="1"/>
</dbReference>
<gene>
    <name evidence="8" type="ORF">IAP99_16330</name>
</gene>
<dbReference type="PROSITE" id="PS51935">
    <property type="entry name" value="NLPC_P60"/>
    <property type="match status" value="1"/>
</dbReference>
<keyword evidence="2" id="KW-0645">Protease</keyword>
<organism evidence="8 9">
    <name type="scientific">Klebsiella variicola</name>
    <dbReference type="NCBI Taxonomy" id="244366"/>
    <lineage>
        <taxon>Bacteria</taxon>
        <taxon>Pseudomonadati</taxon>
        <taxon>Pseudomonadota</taxon>
        <taxon>Gammaproteobacteria</taxon>
        <taxon>Enterobacterales</taxon>
        <taxon>Enterobacteriaceae</taxon>
        <taxon>Klebsiella/Raoultella group</taxon>
        <taxon>Klebsiella</taxon>
        <taxon>Klebsiella pneumoniae complex</taxon>
    </lineage>
</organism>
<evidence type="ECO:0000256" key="3">
    <source>
        <dbReference type="ARBA" id="ARBA00022723"/>
    </source>
</evidence>
<sequence>MLSQRLKTAIEAHAADVYPNECCGLITRVGRQRRYIRCENSHEMPTEHFRIAAGDWIAAEDAGDVLAVVHSHPDAGPHASAEDLQGCQKTGLPWIIISWPGGDYTITTPEDSPPLLNRPFIHGSWDCYGLVRDWYMQERGIELPDFPREDNWWTRGENLYVRHYAEAGFYSHASELQAGDVILMQYRADEINHAGIYLGNGKMLHHMYGQLSGEVPYGGIWRERTMLTLRHKNDD</sequence>
<dbReference type="GO" id="GO:0008235">
    <property type="term" value="F:metalloexopeptidase activity"/>
    <property type="evidence" value="ECO:0007669"/>
    <property type="project" value="TreeGrafter"/>
</dbReference>
<dbReference type="AlphaFoldDB" id="A0A7H0EGT5"/>
<name>A0A7H0EGT5_KLEVA</name>
<evidence type="ECO:0000256" key="5">
    <source>
        <dbReference type="ARBA" id="ARBA00022807"/>
    </source>
</evidence>
<evidence type="ECO:0000256" key="2">
    <source>
        <dbReference type="ARBA" id="ARBA00022670"/>
    </source>
</evidence>
<dbReference type="GO" id="GO:0008234">
    <property type="term" value="F:cysteine-type peptidase activity"/>
    <property type="evidence" value="ECO:0007669"/>
    <property type="project" value="UniProtKB-KW"/>
</dbReference>
<dbReference type="Pfam" id="PF14464">
    <property type="entry name" value="Prok-JAB"/>
    <property type="match status" value="1"/>
</dbReference>
<dbReference type="Gene3D" id="3.40.140.10">
    <property type="entry name" value="Cytidine Deaminase, domain 2"/>
    <property type="match status" value="1"/>
</dbReference>
<evidence type="ECO:0000256" key="4">
    <source>
        <dbReference type="ARBA" id="ARBA00022801"/>
    </source>
</evidence>
<evidence type="ECO:0000256" key="7">
    <source>
        <dbReference type="ARBA" id="ARBA00023049"/>
    </source>
</evidence>
<dbReference type="PANTHER" id="PTHR34858">
    <property type="entry name" value="CYSO-CYSTEINE PEPTIDASE"/>
    <property type="match status" value="1"/>
</dbReference>
<dbReference type="GO" id="GO:0006508">
    <property type="term" value="P:proteolysis"/>
    <property type="evidence" value="ECO:0007669"/>
    <property type="project" value="UniProtKB-KW"/>
</dbReference>
<proteinExistence type="inferred from homology"/>
<dbReference type="InterPro" id="IPR000064">
    <property type="entry name" value="NLP_P60_dom"/>
</dbReference>
<reference evidence="8 9" key="1">
    <citation type="submission" date="2020-08" db="EMBL/GenBank/DDBJ databases">
        <title>Complete genome sequence of Klebsiella pneumoniae KP2757.</title>
        <authorList>
            <person name="Zhang X."/>
        </authorList>
    </citation>
    <scope>NUCLEOTIDE SEQUENCE [LARGE SCALE GENOMIC DNA]</scope>
    <source>
        <strain evidence="8 9">KP2757</strain>
    </source>
</reference>
<dbReference type="Pfam" id="PF00877">
    <property type="entry name" value="NLPC_P60"/>
    <property type="match status" value="1"/>
</dbReference>
<dbReference type="InterPro" id="IPR028090">
    <property type="entry name" value="JAB_dom_prok"/>
</dbReference>
<accession>A0A7H0EGT5</accession>
<keyword evidence="7" id="KW-0482">Metalloprotease</keyword>
<dbReference type="EMBL" id="CP060807">
    <property type="protein sequence ID" value="QNP23001.1"/>
    <property type="molecule type" value="Genomic_DNA"/>
</dbReference>
<dbReference type="SUPFAM" id="SSF102712">
    <property type="entry name" value="JAB1/MPN domain"/>
    <property type="match status" value="1"/>
</dbReference>
<dbReference type="InterPro" id="IPR038765">
    <property type="entry name" value="Papain-like_cys_pep_sf"/>
</dbReference>
<evidence type="ECO:0000256" key="1">
    <source>
        <dbReference type="ARBA" id="ARBA00007074"/>
    </source>
</evidence>
<keyword evidence="4" id="KW-0378">Hydrolase</keyword>
<evidence type="ECO:0000313" key="9">
    <source>
        <dbReference type="Proteomes" id="UP000516181"/>
    </source>
</evidence>
<dbReference type="Gene3D" id="3.90.1720.10">
    <property type="entry name" value="endopeptidase domain like (from Nostoc punctiforme)"/>
    <property type="match status" value="1"/>
</dbReference>
<dbReference type="GO" id="GO:0008270">
    <property type="term" value="F:zinc ion binding"/>
    <property type="evidence" value="ECO:0007669"/>
    <property type="project" value="TreeGrafter"/>
</dbReference>
<dbReference type="Proteomes" id="UP000516181">
    <property type="component" value="Chromosome"/>
</dbReference>
<dbReference type="SUPFAM" id="SSF54001">
    <property type="entry name" value="Cysteine proteinases"/>
    <property type="match status" value="1"/>
</dbReference>
<protein>
    <submittedName>
        <fullName evidence="8">C40 family peptidase</fullName>
    </submittedName>
</protein>
<dbReference type="SMART" id="SM00232">
    <property type="entry name" value="JAB_MPN"/>
    <property type="match status" value="1"/>
</dbReference>
<dbReference type="InterPro" id="IPR000555">
    <property type="entry name" value="JAMM/MPN+_dom"/>
</dbReference>
<dbReference type="PANTHER" id="PTHR34858:SF1">
    <property type="entry name" value="CYSO-CYSTEINE PEPTIDASE"/>
    <property type="match status" value="1"/>
</dbReference>
<dbReference type="RefSeq" id="WP_043875507.1">
    <property type="nucleotide sequence ID" value="NZ_BQTH01000008.1"/>
</dbReference>
<keyword evidence="5" id="KW-0788">Thiol protease</keyword>
<evidence type="ECO:0000256" key="6">
    <source>
        <dbReference type="ARBA" id="ARBA00022833"/>
    </source>
</evidence>
<comment type="similarity">
    <text evidence="1">Belongs to the peptidase C40 family.</text>
</comment>